<dbReference type="NCBIfam" id="TIGR04025">
    <property type="entry name" value="PPOX_FMN_DR2398"/>
    <property type="match status" value="1"/>
</dbReference>
<proteinExistence type="predicted"/>
<dbReference type="SUPFAM" id="SSF50475">
    <property type="entry name" value="FMN-binding split barrel"/>
    <property type="match status" value="1"/>
</dbReference>
<dbReference type="PANTHER" id="PTHR42815:SF2">
    <property type="entry name" value="FAD-BINDING, PUTATIVE (AFU_ORTHOLOGUE AFUA_6G07600)-RELATED"/>
    <property type="match status" value="1"/>
</dbReference>
<evidence type="ECO:0000313" key="3">
    <source>
        <dbReference type="Proteomes" id="UP000294558"/>
    </source>
</evidence>
<dbReference type="InterPro" id="IPR011576">
    <property type="entry name" value="Pyridox_Oxase_N"/>
</dbReference>
<dbReference type="Gene3D" id="2.30.110.10">
    <property type="entry name" value="Electron Transport, Fmn-binding Protein, Chain A"/>
    <property type="match status" value="1"/>
</dbReference>
<dbReference type="PANTHER" id="PTHR42815">
    <property type="entry name" value="FAD-BINDING, PUTATIVE (AFU_ORTHOLOGUE AFUA_6G07600)-RELATED"/>
    <property type="match status" value="1"/>
</dbReference>
<evidence type="ECO:0000259" key="1">
    <source>
        <dbReference type="Pfam" id="PF01243"/>
    </source>
</evidence>
<accession>A0A4R7HUL0</accession>
<dbReference type="RefSeq" id="WP_133867011.1">
    <property type="nucleotide sequence ID" value="NZ_SOAU01000001.1"/>
</dbReference>
<dbReference type="EMBL" id="SOAU01000001">
    <property type="protein sequence ID" value="TDT14465.1"/>
    <property type="molecule type" value="Genomic_DNA"/>
</dbReference>
<dbReference type="Pfam" id="PF01243">
    <property type="entry name" value="PNPOx_N"/>
    <property type="match status" value="1"/>
</dbReference>
<evidence type="ECO:0000313" key="2">
    <source>
        <dbReference type="EMBL" id="TDT14465.1"/>
    </source>
</evidence>
<dbReference type="InterPro" id="IPR012349">
    <property type="entry name" value="Split_barrel_FMN-bd"/>
</dbReference>
<protein>
    <recommendedName>
        <fullName evidence="1">Pyridoxamine 5'-phosphate oxidase N-terminal domain-containing protein</fullName>
    </recommendedName>
</protein>
<gene>
    <name evidence="2" type="ORF">BDK89_0020</name>
</gene>
<feature type="domain" description="Pyridoxamine 5'-phosphate oxidase N-terminal" evidence="1">
    <location>
        <begin position="37"/>
        <end position="156"/>
    </location>
</feature>
<dbReference type="InterPro" id="IPR024029">
    <property type="entry name" value="Pyridox_Oxase_FMN-dep"/>
</dbReference>
<dbReference type="OrthoDB" id="9790331at2"/>
<sequence length="210" mass="23019">MDIASLGSRVDTLEQLTSLYREPGRGAVTKELDHLNDGMAAFVDRSPFLVLATSNGQGSVDASPRGGPAGFVRRLDERHVAIPDLNGNNRLDSYRNIVEHPYVGLLLMAPGRDETLRINGPAALTTDADLLAGFTKELRTPKMAIVVEVAEAYGHCAKAFRRGHMWNPDEWGKFADAPDLATMYACQWGFEEQVIRDDLEQSYEAGIAAD</sequence>
<comment type="caution">
    <text evidence="2">The sequence shown here is derived from an EMBL/GenBank/DDBJ whole genome shotgun (WGS) entry which is preliminary data.</text>
</comment>
<keyword evidence="3" id="KW-1185">Reference proteome</keyword>
<name>A0A4R7HUL0_9ACTN</name>
<organism evidence="2 3">
    <name type="scientific">Ilumatobacter fluminis</name>
    <dbReference type="NCBI Taxonomy" id="467091"/>
    <lineage>
        <taxon>Bacteria</taxon>
        <taxon>Bacillati</taxon>
        <taxon>Actinomycetota</taxon>
        <taxon>Acidimicrobiia</taxon>
        <taxon>Acidimicrobiales</taxon>
        <taxon>Ilumatobacteraceae</taxon>
        <taxon>Ilumatobacter</taxon>
    </lineage>
</organism>
<dbReference type="Proteomes" id="UP000294558">
    <property type="component" value="Unassembled WGS sequence"/>
</dbReference>
<dbReference type="AlphaFoldDB" id="A0A4R7HUL0"/>
<reference evidence="2 3" key="1">
    <citation type="submission" date="2019-03" db="EMBL/GenBank/DDBJ databases">
        <title>Sequencing the genomes of 1000 actinobacteria strains.</title>
        <authorList>
            <person name="Klenk H.-P."/>
        </authorList>
    </citation>
    <scope>NUCLEOTIDE SEQUENCE [LARGE SCALE GENOMIC DNA]</scope>
    <source>
        <strain evidence="2 3">DSM 18936</strain>
    </source>
</reference>